<gene>
    <name evidence="8" type="ORF">ACFQHK_08555</name>
</gene>
<dbReference type="GO" id="GO:0004252">
    <property type="term" value="F:serine-type endopeptidase activity"/>
    <property type="evidence" value="ECO:0007669"/>
    <property type="project" value="UniProtKB-UniRule"/>
</dbReference>
<reference evidence="8 9" key="1">
    <citation type="journal article" date="2019" name="Int. J. Syst. Evol. Microbiol.">
        <title>The Global Catalogue of Microorganisms (GCM) 10K type strain sequencing project: providing services to taxonomists for standard genome sequencing and annotation.</title>
        <authorList>
            <consortium name="The Broad Institute Genomics Platform"/>
            <consortium name="The Broad Institute Genome Sequencing Center for Infectious Disease"/>
            <person name="Wu L."/>
            <person name="Ma J."/>
        </authorList>
    </citation>
    <scope>NUCLEOTIDE SEQUENCE [LARGE SCALE GENOMIC DNA]</scope>
    <source>
        <strain evidence="8 9">PSRA2</strain>
    </source>
</reference>
<evidence type="ECO:0000259" key="7">
    <source>
        <dbReference type="Pfam" id="PF00082"/>
    </source>
</evidence>
<protein>
    <submittedName>
        <fullName evidence="8">S8 family serine peptidase</fullName>
    </submittedName>
</protein>
<dbReference type="Proteomes" id="UP001596406">
    <property type="component" value="Unassembled WGS sequence"/>
</dbReference>
<proteinExistence type="inferred from homology"/>
<dbReference type="PROSITE" id="PS51892">
    <property type="entry name" value="SUBTILASE"/>
    <property type="match status" value="1"/>
</dbReference>
<accession>A0ABD5UB53</accession>
<comment type="caution">
    <text evidence="8">The sequence shown here is derived from an EMBL/GenBank/DDBJ whole genome shotgun (WGS) entry which is preliminary data.</text>
</comment>
<dbReference type="InterPro" id="IPR050131">
    <property type="entry name" value="Peptidase_S8_subtilisin-like"/>
</dbReference>
<feature type="domain" description="Peptidase S8/S53" evidence="7">
    <location>
        <begin position="146"/>
        <end position="269"/>
    </location>
</feature>
<dbReference type="InterPro" id="IPR036852">
    <property type="entry name" value="Peptidase_S8/S53_dom_sf"/>
</dbReference>
<keyword evidence="3 5" id="KW-0378">Hydrolase</keyword>
<dbReference type="Pfam" id="PF00082">
    <property type="entry name" value="Peptidase_S8"/>
    <property type="match status" value="2"/>
</dbReference>
<keyword evidence="2 5" id="KW-0645">Protease</keyword>
<dbReference type="PANTHER" id="PTHR43806:SF11">
    <property type="entry name" value="CEREVISIN-RELATED"/>
    <property type="match status" value="1"/>
</dbReference>
<evidence type="ECO:0000256" key="6">
    <source>
        <dbReference type="RuleBase" id="RU003355"/>
    </source>
</evidence>
<dbReference type="InterPro" id="IPR023827">
    <property type="entry name" value="Peptidase_S8_Asp-AS"/>
</dbReference>
<evidence type="ECO:0000256" key="3">
    <source>
        <dbReference type="ARBA" id="ARBA00022801"/>
    </source>
</evidence>
<feature type="active site" description="Charge relay system" evidence="5">
    <location>
        <position position="155"/>
    </location>
</feature>
<dbReference type="PROSITE" id="PS00138">
    <property type="entry name" value="SUBTILASE_SER"/>
    <property type="match status" value="1"/>
</dbReference>
<name>A0ABD5UB53_9EURY</name>
<evidence type="ECO:0000256" key="5">
    <source>
        <dbReference type="PROSITE-ProRule" id="PRU01240"/>
    </source>
</evidence>
<dbReference type="PRINTS" id="PR00723">
    <property type="entry name" value="SUBTILISIN"/>
</dbReference>
<evidence type="ECO:0000256" key="1">
    <source>
        <dbReference type="ARBA" id="ARBA00011073"/>
    </source>
</evidence>
<dbReference type="InterPro" id="IPR023828">
    <property type="entry name" value="Peptidase_S8_Ser-AS"/>
</dbReference>
<evidence type="ECO:0000313" key="8">
    <source>
        <dbReference type="EMBL" id="MFC6836561.1"/>
    </source>
</evidence>
<feature type="domain" description="Peptidase S8/S53" evidence="7">
    <location>
        <begin position="393"/>
        <end position="477"/>
    </location>
</feature>
<evidence type="ECO:0000256" key="2">
    <source>
        <dbReference type="ARBA" id="ARBA00022670"/>
    </source>
</evidence>
<dbReference type="EMBL" id="JBHSXM010000001">
    <property type="protein sequence ID" value="MFC6836561.1"/>
    <property type="molecule type" value="Genomic_DNA"/>
</dbReference>
<feature type="active site" description="Charge relay system" evidence="5">
    <location>
        <position position="441"/>
    </location>
</feature>
<organism evidence="8 9">
    <name type="scientific">Halomarina ordinaria</name>
    <dbReference type="NCBI Taxonomy" id="3033939"/>
    <lineage>
        <taxon>Archaea</taxon>
        <taxon>Methanobacteriati</taxon>
        <taxon>Methanobacteriota</taxon>
        <taxon>Stenosarchaea group</taxon>
        <taxon>Halobacteria</taxon>
        <taxon>Halobacteriales</taxon>
        <taxon>Natronomonadaceae</taxon>
        <taxon>Halomarina</taxon>
    </lineage>
</organism>
<dbReference type="GO" id="GO:0006508">
    <property type="term" value="P:proteolysis"/>
    <property type="evidence" value="ECO:0007669"/>
    <property type="project" value="UniProtKB-KW"/>
</dbReference>
<keyword evidence="9" id="KW-1185">Reference proteome</keyword>
<dbReference type="Gene3D" id="3.40.50.200">
    <property type="entry name" value="Peptidase S8/S53 domain"/>
    <property type="match status" value="2"/>
</dbReference>
<comment type="similarity">
    <text evidence="1 5 6">Belongs to the peptidase S8 family.</text>
</comment>
<dbReference type="PROSITE" id="PS00136">
    <property type="entry name" value="SUBTILASE_ASP"/>
    <property type="match status" value="1"/>
</dbReference>
<dbReference type="SUPFAM" id="SSF52743">
    <property type="entry name" value="Subtilisin-like"/>
    <property type="match status" value="1"/>
</dbReference>
<evidence type="ECO:0000313" key="9">
    <source>
        <dbReference type="Proteomes" id="UP001596406"/>
    </source>
</evidence>
<keyword evidence="4 5" id="KW-0720">Serine protease</keyword>
<evidence type="ECO:0000256" key="4">
    <source>
        <dbReference type="ARBA" id="ARBA00022825"/>
    </source>
</evidence>
<feature type="active site" description="Charge relay system" evidence="5">
    <location>
        <position position="185"/>
    </location>
</feature>
<dbReference type="InterPro" id="IPR000209">
    <property type="entry name" value="Peptidase_S8/S53_dom"/>
</dbReference>
<dbReference type="RefSeq" id="WP_304448243.1">
    <property type="nucleotide sequence ID" value="NZ_JARRAH010000001.1"/>
</dbReference>
<dbReference type="InterPro" id="IPR015500">
    <property type="entry name" value="Peptidase_S8_subtilisin-rel"/>
</dbReference>
<sequence length="500" mass="52599">MEPRDLLAVMVVCSLLAVPLTTLPGTTGHDPADRDTVTVEELKDHLYGPDPAETATVDREVRVVLELADQGNVPASEGLDIGRVYTAEGTRHVEASVPVGTVRALANDPSVQSVRFADPQDVADDLVAPGVSVVGADALHDEDVVGENVTVGVIDSGFRVGHPSVVGSVGSYRSFDDDSSDDWRHGTAVASVVADTAPGATLHLASIGDTTTEAEYRAAVEWLEEAGADVIVDAGSYYGQPGDGTGSIAHVAAEAANETVFVTSAGNHAERYWRGNHTPDDPEWVEFDDDVDGNYLNGGEPIEGTVSLTLRWDEWPETETDYDIYLLRERIGARDVPVATATGHDGRPFEHLQTTVPEGRYYVAIRGDGVESSSTLELFGNHELYHWTTGGQSAPATAPGVVTVGASADGALQPYSVRDGVDVVAPDTVGAERLDVEGGTSFAAPYVAGVAALLVGEHPDLRPEEVRALLAENATAIETDDGEYDFGRVNATASFGAVAA</sequence>
<dbReference type="AlphaFoldDB" id="A0ABD5UB53"/>
<dbReference type="PANTHER" id="PTHR43806">
    <property type="entry name" value="PEPTIDASE S8"/>
    <property type="match status" value="1"/>
</dbReference>